<accession>A0AAW0BMB9</accession>
<dbReference type="SUPFAM" id="SSF52047">
    <property type="entry name" value="RNI-like"/>
    <property type="match status" value="1"/>
</dbReference>
<dbReference type="Proteomes" id="UP001383192">
    <property type="component" value="Unassembled WGS sequence"/>
</dbReference>
<protein>
    <recommendedName>
        <fullName evidence="5">F-box domain-containing protein</fullName>
    </recommendedName>
</protein>
<comment type="caution">
    <text evidence="3">The sequence shown here is derived from an EMBL/GenBank/DDBJ whole genome shotgun (WGS) entry which is preliminary data.</text>
</comment>
<dbReference type="AlphaFoldDB" id="A0AAW0BMB9"/>
<keyword evidence="4" id="KW-1185">Reference proteome</keyword>
<dbReference type="InterPro" id="IPR032675">
    <property type="entry name" value="LRR_dom_sf"/>
</dbReference>
<dbReference type="Gene3D" id="3.80.10.10">
    <property type="entry name" value="Ribonuclease Inhibitor"/>
    <property type="match status" value="1"/>
</dbReference>
<sequence length="494" mass="55652">MVSQYVDDAEVEMSRYAVEIQEHTAELVSLRNKVRELEKTTHKYRSLLSPVHKVPPEILLEIFKLCCSEGSFQPSHVPTPDLLAAVCGRWRDIALTSSSLFSTIRIELCEAWEEEDGYATLDQQVRSFLERSGSVTLDIFLDLDHVYPDERVTPIIEALVLQSYRWKSVELRNITRGCLQHPAFAPLGQGGLPILTHLGVSDDASYDATAHAEPFVCQLFAQCPSLKSLRLKDSAPLLAVDNLPWAQIRILETFDGYGYALDTIFRCRNVQELILENVGGYNKHEGPYNVEHITSAIRRLTVLASTEEELSCIFKESTLHSLSFLDIRGTSKHARVPWKDAGIAIIDFFQRSSCNLTILILHSIPISDTQSLCILRSLPSLINLHVAEHQVGPSNRIVTSQFLRQFTVSPAVPFLPRLTHVKFVLHARELKLELLCRALVSRWLPDDNYASDVGISCIRWVEVDFFEAGEHVKTLLMELGWMARAGAHLAISTL</sequence>
<dbReference type="EMBL" id="JAYKXP010000245">
    <property type="protein sequence ID" value="KAK7017893.1"/>
    <property type="molecule type" value="Genomic_DNA"/>
</dbReference>
<dbReference type="Gene3D" id="1.20.1280.50">
    <property type="match status" value="1"/>
</dbReference>
<keyword evidence="1" id="KW-0175">Coiled coil</keyword>
<gene>
    <name evidence="3" type="ORF">VNI00_015375</name>
    <name evidence="2" type="ORF">VNI00_018536</name>
</gene>
<feature type="coiled-coil region" evidence="1">
    <location>
        <begin position="6"/>
        <end position="40"/>
    </location>
</feature>
<proteinExistence type="predicted"/>
<evidence type="ECO:0008006" key="5">
    <source>
        <dbReference type="Google" id="ProtNLM"/>
    </source>
</evidence>
<dbReference type="EMBL" id="JAYKXP010000098">
    <property type="protein sequence ID" value="KAK7027286.1"/>
    <property type="molecule type" value="Genomic_DNA"/>
</dbReference>
<evidence type="ECO:0000313" key="4">
    <source>
        <dbReference type="Proteomes" id="UP001383192"/>
    </source>
</evidence>
<name>A0AAW0BMB9_9AGAR</name>
<evidence type="ECO:0000256" key="1">
    <source>
        <dbReference type="SAM" id="Coils"/>
    </source>
</evidence>
<organism evidence="3 4">
    <name type="scientific">Paramarasmius palmivorus</name>
    <dbReference type="NCBI Taxonomy" id="297713"/>
    <lineage>
        <taxon>Eukaryota</taxon>
        <taxon>Fungi</taxon>
        <taxon>Dikarya</taxon>
        <taxon>Basidiomycota</taxon>
        <taxon>Agaricomycotina</taxon>
        <taxon>Agaricomycetes</taxon>
        <taxon>Agaricomycetidae</taxon>
        <taxon>Agaricales</taxon>
        <taxon>Marasmiineae</taxon>
        <taxon>Marasmiaceae</taxon>
        <taxon>Paramarasmius</taxon>
    </lineage>
</organism>
<reference evidence="3 4" key="1">
    <citation type="submission" date="2024-01" db="EMBL/GenBank/DDBJ databases">
        <title>A draft genome for a cacao thread blight-causing isolate of Paramarasmius palmivorus.</title>
        <authorList>
            <person name="Baruah I.K."/>
            <person name="Bukari Y."/>
            <person name="Amoako-Attah I."/>
            <person name="Meinhardt L.W."/>
            <person name="Bailey B.A."/>
            <person name="Cohen S.P."/>
        </authorList>
    </citation>
    <scope>NUCLEOTIDE SEQUENCE [LARGE SCALE GENOMIC DNA]</scope>
    <source>
        <strain evidence="3 4">GH-12</strain>
    </source>
</reference>
<evidence type="ECO:0000313" key="2">
    <source>
        <dbReference type="EMBL" id="KAK7017893.1"/>
    </source>
</evidence>
<evidence type="ECO:0000313" key="3">
    <source>
        <dbReference type="EMBL" id="KAK7027286.1"/>
    </source>
</evidence>